<accession>A0A7S4A764</accession>
<comment type="catalytic activity">
    <reaction evidence="1">
        <text>[protein]-peptidylproline (omega=180) = [protein]-peptidylproline (omega=0)</text>
        <dbReference type="Rhea" id="RHEA:16237"/>
        <dbReference type="Rhea" id="RHEA-COMP:10747"/>
        <dbReference type="Rhea" id="RHEA-COMP:10748"/>
        <dbReference type="ChEBI" id="CHEBI:83833"/>
        <dbReference type="ChEBI" id="CHEBI:83834"/>
        <dbReference type="EC" id="5.2.1.8"/>
    </reaction>
</comment>
<dbReference type="PRINTS" id="PR00153">
    <property type="entry name" value="CSAPPISMRASE"/>
</dbReference>
<comment type="function">
    <text evidence="1">PPIases accelerate the folding of proteins. It catalyzes the cis-trans isomerization of proline imidic peptide bonds in oligopeptides.</text>
</comment>
<dbReference type="PANTHER" id="PTHR11071">
    <property type="entry name" value="PEPTIDYL-PROLYL CIS-TRANS ISOMERASE"/>
    <property type="match status" value="1"/>
</dbReference>
<keyword evidence="1" id="KW-0697">Rotamase</keyword>
<dbReference type="PROSITE" id="PS50072">
    <property type="entry name" value="CSA_PPIASE_2"/>
    <property type="match status" value="1"/>
</dbReference>
<name>A0A7S4A764_9STRA</name>
<evidence type="ECO:0000259" key="2">
    <source>
        <dbReference type="PROSITE" id="PS50072"/>
    </source>
</evidence>
<comment type="similarity">
    <text evidence="1">Belongs to the cyclophilin-type PPIase family.</text>
</comment>
<dbReference type="Gene3D" id="2.40.100.10">
    <property type="entry name" value="Cyclophilin-like"/>
    <property type="match status" value="1"/>
</dbReference>
<dbReference type="PANTHER" id="PTHR11071:SF561">
    <property type="entry name" value="PEPTIDYL-PROLYL CIS-TRANS ISOMERASE D-RELATED"/>
    <property type="match status" value="1"/>
</dbReference>
<evidence type="ECO:0000313" key="5">
    <source>
        <dbReference type="Proteomes" id="UP000789595"/>
    </source>
</evidence>
<keyword evidence="1" id="KW-0413">Isomerase</keyword>
<gene>
    <name evidence="3" type="ORF">PCAL00307_LOCUS21491</name>
    <name evidence="4" type="ORF">PECAL_1P16820</name>
</gene>
<reference evidence="3" key="1">
    <citation type="submission" date="2021-01" db="EMBL/GenBank/DDBJ databases">
        <authorList>
            <person name="Corre E."/>
            <person name="Pelletier E."/>
            <person name="Niang G."/>
            <person name="Scheremetjew M."/>
            <person name="Finn R."/>
            <person name="Kale V."/>
            <person name="Holt S."/>
            <person name="Cochrane G."/>
            <person name="Meng A."/>
            <person name="Brown T."/>
            <person name="Cohen L."/>
        </authorList>
    </citation>
    <scope>NUCLEOTIDE SEQUENCE</scope>
    <source>
        <strain evidence="3">CCMP1756</strain>
    </source>
</reference>
<sequence>MAALRRNFKKNPEVRVGKREENTIVFMEISIGPRKVGRLEIELRRDLCPLTCENFRQLITGERGTIRETDEHGNSRCINLHYKGSRMCRVVRDSHCQGGDIANGNGTWSRSIFKRGDFPDENFILRHTGAGCLSMCNRGLDSNGSQFFFTFAAKPEWDERHVVFGVLRNRESLRTLFAIDQVGSQFGKPSQEVIISDCGQLWPPHHTQQKKKFTSTSGARHKSEQGFVDYDW</sequence>
<protein>
    <recommendedName>
        <fullName evidence="1">Peptidyl-prolyl cis-trans isomerase</fullName>
        <shortName evidence="1">PPIase</shortName>
        <ecNumber evidence="1">5.2.1.8</ecNumber>
    </recommendedName>
</protein>
<dbReference type="EMBL" id="HBIW01024901">
    <property type="protein sequence ID" value="CAE0706041.1"/>
    <property type="molecule type" value="Transcribed_RNA"/>
</dbReference>
<dbReference type="OrthoDB" id="193499at2759"/>
<reference evidence="4" key="2">
    <citation type="submission" date="2021-11" db="EMBL/GenBank/DDBJ databases">
        <authorList>
            <consortium name="Genoscope - CEA"/>
            <person name="William W."/>
        </authorList>
    </citation>
    <scope>NUCLEOTIDE SEQUENCE</scope>
</reference>
<dbReference type="Proteomes" id="UP000789595">
    <property type="component" value="Unassembled WGS sequence"/>
</dbReference>
<dbReference type="GO" id="GO:0005737">
    <property type="term" value="C:cytoplasm"/>
    <property type="evidence" value="ECO:0007669"/>
    <property type="project" value="TreeGrafter"/>
</dbReference>
<dbReference type="InterPro" id="IPR029000">
    <property type="entry name" value="Cyclophilin-like_dom_sf"/>
</dbReference>
<evidence type="ECO:0000256" key="1">
    <source>
        <dbReference type="RuleBase" id="RU363019"/>
    </source>
</evidence>
<dbReference type="EC" id="5.2.1.8" evidence="1"/>
<organism evidence="3">
    <name type="scientific">Pelagomonas calceolata</name>
    <dbReference type="NCBI Taxonomy" id="35677"/>
    <lineage>
        <taxon>Eukaryota</taxon>
        <taxon>Sar</taxon>
        <taxon>Stramenopiles</taxon>
        <taxon>Ochrophyta</taxon>
        <taxon>Pelagophyceae</taxon>
        <taxon>Pelagomonadales</taxon>
        <taxon>Pelagomonadaceae</taxon>
        <taxon>Pelagomonas</taxon>
    </lineage>
</organism>
<dbReference type="GO" id="GO:0003755">
    <property type="term" value="F:peptidyl-prolyl cis-trans isomerase activity"/>
    <property type="evidence" value="ECO:0007669"/>
    <property type="project" value="UniProtKB-UniRule"/>
</dbReference>
<dbReference type="Pfam" id="PF00160">
    <property type="entry name" value="Pro_isomerase"/>
    <property type="match status" value="1"/>
</dbReference>
<keyword evidence="5" id="KW-1185">Reference proteome</keyword>
<dbReference type="GO" id="GO:0006457">
    <property type="term" value="P:protein folding"/>
    <property type="evidence" value="ECO:0007669"/>
    <property type="project" value="TreeGrafter"/>
</dbReference>
<dbReference type="SUPFAM" id="SSF50891">
    <property type="entry name" value="Cyclophilin-like"/>
    <property type="match status" value="1"/>
</dbReference>
<dbReference type="EMBL" id="CAKKNE010000001">
    <property type="protein sequence ID" value="CAH0365254.1"/>
    <property type="molecule type" value="Genomic_DNA"/>
</dbReference>
<dbReference type="InterPro" id="IPR002130">
    <property type="entry name" value="Cyclophilin-type_PPIase_dom"/>
</dbReference>
<evidence type="ECO:0000313" key="4">
    <source>
        <dbReference type="EMBL" id="CAH0365254.1"/>
    </source>
</evidence>
<proteinExistence type="inferred from homology"/>
<feature type="domain" description="PPIase cyclophilin-type" evidence="2">
    <location>
        <begin position="26"/>
        <end position="200"/>
    </location>
</feature>
<dbReference type="AlphaFoldDB" id="A0A7S4A764"/>
<evidence type="ECO:0000313" key="3">
    <source>
        <dbReference type="EMBL" id="CAE0706041.1"/>
    </source>
</evidence>
<dbReference type="GO" id="GO:0016018">
    <property type="term" value="F:cyclosporin A binding"/>
    <property type="evidence" value="ECO:0007669"/>
    <property type="project" value="TreeGrafter"/>
</dbReference>